<organism evidence="3 4">
    <name type="scientific">Parvicella tangerina</name>
    <dbReference type="NCBI Taxonomy" id="2829795"/>
    <lineage>
        <taxon>Bacteria</taxon>
        <taxon>Pseudomonadati</taxon>
        <taxon>Bacteroidota</taxon>
        <taxon>Flavobacteriia</taxon>
        <taxon>Flavobacteriales</taxon>
        <taxon>Parvicellaceae</taxon>
        <taxon>Parvicella</taxon>
    </lineage>
</organism>
<name>A0A916JNN4_9FLAO</name>
<dbReference type="AlphaFoldDB" id="A0A916JNN4"/>
<dbReference type="EMBL" id="OU015584">
    <property type="protein sequence ID" value="CAG5082411.1"/>
    <property type="molecule type" value="Genomic_DNA"/>
</dbReference>
<reference evidence="3" key="1">
    <citation type="submission" date="2021-04" db="EMBL/GenBank/DDBJ databases">
        <authorList>
            <person name="Rodrigo-Torres L."/>
            <person name="Arahal R. D."/>
            <person name="Lucena T."/>
        </authorList>
    </citation>
    <scope>NUCLEOTIDE SEQUENCE</scope>
    <source>
        <strain evidence="3">AS29M-1</strain>
    </source>
</reference>
<keyword evidence="1" id="KW-0732">Signal</keyword>
<dbReference type="InterPro" id="IPR029058">
    <property type="entry name" value="AB_hydrolase_fold"/>
</dbReference>
<gene>
    <name evidence="3" type="ORF">CRYO30217_01907</name>
</gene>
<dbReference type="Proteomes" id="UP000683507">
    <property type="component" value="Chromosome"/>
</dbReference>
<dbReference type="KEGG" id="ptan:CRYO30217_01907"/>
<dbReference type="RefSeq" id="WP_258542105.1">
    <property type="nucleotide sequence ID" value="NZ_OU015584.1"/>
</dbReference>
<dbReference type="Gene3D" id="3.40.50.1820">
    <property type="entry name" value="alpha/beta hydrolase"/>
    <property type="match status" value="1"/>
</dbReference>
<dbReference type="InterPro" id="IPR026444">
    <property type="entry name" value="Secre_tail"/>
</dbReference>
<protein>
    <recommendedName>
        <fullName evidence="2">Secretion system C-terminal sorting domain-containing protein</fullName>
    </recommendedName>
</protein>
<sequence length="396" mass="44184">MKTLLTSLLIVLSINESFSQNSFYVQPVLTDPSYTAAQDSHLVIRPNTTPLNKLFVFFGGTGSKTMFLQRISNKASDLGYHVINLAYPNSVPALFCSNSSDLMCFDNFREELFYGTPVSSIVSIDSLNSLNTRLKNLLNYLSVTYPSDNWNQYISQDSIHWNKIAVGGHSQGAGHAAYCAKKNNVDRVLMFSGANDFSDYYNSPANWITGSSLTDASRFYAFLNLFDEAAGFADQYQNLIGFGMTQTTDTIRVDNVSSPYNNSQCLYTTSNAQPPQTNKFHGSTVVDPRTPLDSNGNPIFDPVWDYMLTSATVLGLNETSQVNQTAAYPNPTNGLVRLKVDTQIEDNFIIDINGRHLGSLKIIDNELDISHLPNATYFVYFKLQNGEWSYCKIMKE</sequence>
<proteinExistence type="predicted"/>
<evidence type="ECO:0000313" key="4">
    <source>
        <dbReference type="Proteomes" id="UP000683507"/>
    </source>
</evidence>
<feature type="domain" description="Secretion system C-terminal sorting" evidence="2">
    <location>
        <begin position="328"/>
        <end position="387"/>
    </location>
</feature>
<evidence type="ECO:0000313" key="3">
    <source>
        <dbReference type="EMBL" id="CAG5082411.1"/>
    </source>
</evidence>
<dbReference type="Pfam" id="PF18962">
    <property type="entry name" value="Por_Secre_tail"/>
    <property type="match status" value="1"/>
</dbReference>
<dbReference type="NCBIfam" id="NF047580">
    <property type="entry name" value="BPSS1187_fam"/>
    <property type="match status" value="1"/>
</dbReference>
<dbReference type="NCBIfam" id="TIGR04183">
    <property type="entry name" value="Por_Secre_tail"/>
    <property type="match status" value="1"/>
</dbReference>
<accession>A0A916JNN4</accession>
<keyword evidence="4" id="KW-1185">Reference proteome</keyword>
<dbReference type="InterPro" id="IPR058180">
    <property type="entry name" value="BPSS1187-like"/>
</dbReference>
<evidence type="ECO:0000256" key="1">
    <source>
        <dbReference type="ARBA" id="ARBA00022729"/>
    </source>
</evidence>
<dbReference type="SUPFAM" id="SSF53474">
    <property type="entry name" value="alpha/beta-Hydrolases"/>
    <property type="match status" value="1"/>
</dbReference>
<evidence type="ECO:0000259" key="2">
    <source>
        <dbReference type="Pfam" id="PF18962"/>
    </source>
</evidence>